<dbReference type="EMBL" id="PYDT01000011">
    <property type="protein sequence ID" value="THU44741.1"/>
    <property type="molecule type" value="Genomic_DNA"/>
</dbReference>
<dbReference type="GO" id="GO:0005886">
    <property type="term" value="C:plasma membrane"/>
    <property type="evidence" value="ECO:0007669"/>
    <property type="project" value="UniProtKB-SubCell"/>
</dbReference>
<comment type="subcellular location">
    <subcellularLocation>
        <location evidence="1">Cell membrane</location>
        <topology evidence="1">Lipid-anchor</topology>
        <topology evidence="1">GPI-anchor</topology>
    </subcellularLocation>
</comment>
<evidence type="ECO:0000313" key="13">
    <source>
        <dbReference type="Proteomes" id="UP000317650"/>
    </source>
</evidence>
<proteinExistence type="inferred from homology"/>
<evidence type="ECO:0000256" key="4">
    <source>
        <dbReference type="ARBA" id="ARBA00022622"/>
    </source>
</evidence>
<evidence type="ECO:0000256" key="3">
    <source>
        <dbReference type="ARBA" id="ARBA00022475"/>
    </source>
</evidence>
<dbReference type="AlphaFoldDB" id="A0A4S8I9X2"/>
<dbReference type="Pfam" id="PF02469">
    <property type="entry name" value="Fasciclin"/>
    <property type="match status" value="1"/>
</dbReference>
<evidence type="ECO:0000256" key="2">
    <source>
        <dbReference type="ARBA" id="ARBA00007843"/>
    </source>
</evidence>
<dbReference type="SMART" id="SM00554">
    <property type="entry name" value="FAS1"/>
    <property type="match status" value="1"/>
</dbReference>
<keyword evidence="7" id="KW-0472">Membrane</keyword>
<gene>
    <name evidence="12" type="ORF">C4D60_Mb02t10550</name>
</gene>
<sequence>MVGGLQNSLLHWIPKASSLQPPSAVLLPAINKQRLPPPPPPPPPSTSPTAMATCPLLMVLTLAALLALTTPLDGAQPAAPEPAPEPLNITAILVNGTNYNTFIHLLRETQVDIQINEELNDLANAFTIFAPTDAAFKSLKSGTLNALVQQDQVGLVLYHILPRYYSLDMFETASNPVRTQASGNHGAYTINVTTDSNMQVNISTGIVHTRIAKKIFDDSQQLAVYSLDKVLLPYDLFGPKPPASVPPTAENAGGKSPSGDSTAAEEGTSGAGLHGRGVGWSLLAGGGLVAIAGYLF</sequence>
<comment type="function">
    <text evidence="9">May be a cell surface adhesion protein.</text>
</comment>
<dbReference type="STRING" id="52838.A0A4S8I9X2"/>
<keyword evidence="8" id="KW-0325">Glycoprotein</keyword>
<dbReference type="InterPro" id="IPR045003">
    <property type="entry name" value="FLA_A"/>
</dbReference>
<dbReference type="InterPro" id="IPR036378">
    <property type="entry name" value="FAS1_dom_sf"/>
</dbReference>
<organism evidence="12 13">
    <name type="scientific">Musa balbisiana</name>
    <name type="common">Banana</name>
    <dbReference type="NCBI Taxonomy" id="52838"/>
    <lineage>
        <taxon>Eukaryota</taxon>
        <taxon>Viridiplantae</taxon>
        <taxon>Streptophyta</taxon>
        <taxon>Embryophyta</taxon>
        <taxon>Tracheophyta</taxon>
        <taxon>Spermatophyta</taxon>
        <taxon>Magnoliopsida</taxon>
        <taxon>Liliopsida</taxon>
        <taxon>Zingiberales</taxon>
        <taxon>Musaceae</taxon>
        <taxon>Musa</taxon>
    </lineage>
</organism>
<evidence type="ECO:0000256" key="9">
    <source>
        <dbReference type="ARBA" id="ARBA00024686"/>
    </source>
</evidence>
<keyword evidence="5" id="KW-0732">Signal</keyword>
<keyword evidence="6" id="KW-0654">Proteoglycan</keyword>
<evidence type="ECO:0000256" key="7">
    <source>
        <dbReference type="ARBA" id="ARBA00023136"/>
    </source>
</evidence>
<dbReference type="PANTHER" id="PTHR32077:SF54">
    <property type="entry name" value="FASCICLIN-LIKE ARABINOGALACTAN PROTEIN 13-RELATED"/>
    <property type="match status" value="1"/>
</dbReference>
<comment type="similarity">
    <text evidence="2">Belongs to the fasciclin-like AGP family.</text>
</comment>
<comment type="caution">
    <text evidence="12">The sequence shown here is derived from an EMBL/GenBank/DDBJ whole genome shotgun (WGS) entry which is preliminary data.</text>
</comment>
<keyword evidence="13" id="KW-1185">Reference proteome</keyword>
<dbReference type="FunFam" id="2.30.180.10:FF:000006">
    <property type="entry name" value="Fasciclin-like arabinogalactan protein 11"/>
    <property type="match status" value="1"/>
</dbReference>
<keyword evidence="3" id="KW-1003">Cell membrane</keyword>
<feature type="region of interest" description="Disordered" evidence="10">
    <location>
        <begin position="30"/>
        <end position="50"/>
    </location>
</feature>
<keyword evidence="4" id="KW-0336">GPI-anchor</keyword>
<dbReference type="PANTHER" id="PTHR32077">
    <property type="entry name" value="FASCICLIN-LIKE ARABINOGALACTAN PROTEIN"/>
    <property type="match status" value="1"/>
</dbReference>
<evidence type="ECO:0000256" key="8">
    <source>
        <dbReference type="ARBA" id="ARBA00023180"/>
    </source>
</evidence>
<name>A0A4S8I9X2_MUSBA</name>
<keyword evidence="4" id="KW-0449">Lipoprotein</keyword>
<feature type="domain" description="FAS1" evidence="11">
    <location>
        <begin position="86"/>
        <end position="231"/>
    </location>
</feature>
<evidence type="ECO:0000256" key="10">
    <source>
        <dbReference type="SAM" id="MobiDB-lite"/>
    </source>
</evidence>
<accession>A0A4S8I9X2</accession>
<dbReference type="Gene3D" id="2.30.180.10">
    <property type="entry name" value="FAS1 domain"/>
    <property type="match status" value="1"/>
</dbReference>
<reference evidence="12 13" key="1">
    <citation type="journal article" date="2019" name="Nat. Plants">
        <title>Genome sequencing of Musa balbisiana reveals subgenome evolution and function divergence in polyploid bananas.</title>
        <authorList>
            <person name="Yao X."/>
        </authorList>
    </citation>
    <scope>NUCLEOTIDE SEQUENCE [LARGE SCALE GENOMIC DNA]</scope>
    <source>
        <strain evidence="13">cv. DH-PKW</strain>
        <tissue evidence="12">Leaves</tissue>
    </source>
</reference>
<evidence type="ECO:0000256" key="5">
    <source>
        <dbReference type="ARBA" id="ARBA00022729"/>
    </source>
</evidence>
<dbReference type="Proteomes" id="UP000317650">
    <property type="component" value="Chromosome 2"/>
</dbReference>
<evidence type="ECO:0000256" key="6">
    <source>
        <dbReference type="ARBA" id="ARBA00022974"/>
    </source>
</evidence>
<protein>
    <recommendedName>
        <fullName evidence="11">FAS1 domain-containing protein</fullName>
    </recommendedName>
</protein>
<dbReference type="GO" id="GO:0009834">
    <property type="term" value="P:plant-type secondary cell wall biogenesis"/>
    <property type="evidence" value="ECO:0007669"/>
    <property type="project" value="TreeGrafter"/>
</dbReference>
<feature type="region of interest" description="Disordered" evidence="10">
    <location>
        <begin position="242"/>
        <end position="270"/>
    </location>
</feature>
<dbReference type="GO" id="GO:0098552">
    <property type="term" value="C:side of membrane"/>
    <property type="evidence" value="ECO:0007669"/>
    <property type="project" value="UniProtKB-KW"/>
</dbReference>
<feature type="compositionally biased region" description="Pro residues" evidence="10">
    <location>
        <begin position="35"/>
        <end position="46"/>
    </location>
</feature>
<evidence type="ECO:0000259" key="11">
    <source>
        <dbReference type="PROSITE" id="PS50213"/>
    </source>
</evidence>
<dbReference type="SUPFAM" id="SSF82153">
    <property type="entry name" value="FAS1 domain"/>
    <property type="match status" value="1"/>
</dbReference>
<evidence type="ECO:0000256" key="1">
    <source>
        <dbReference type="ARBA" id="ARBA00004609"/>
    </source>
</evidence>
<evidence type="ECO:0000313" key="12">
    <source>
        <dbReference type="EMBL" id="THU44741.1"/>
    </source>
</evidence>
<dbReference type="InterPro" id="IPR000782">
    <property type="entry name" value="FAS1_domain"/>
</dbReference>
<dbReference type="PROSITE" id="PS50213">
    <property type="entry name" value="FAS1"/>
    <property type="match status" value="1"/>
</dbReference>